<evidence type="ECO:0000256" key="3">
    <source>
        <dbReference type="ARBA" id="ARBA00022719"/>
    </source>
</evidence>
<dbReference type="GO" id="GO:0005886">
    <property type="term" value="C:plasma membrane"/>
    <property type="evidence" value="ECO:0007669"/>
    <property type="project" value="UniProtKB-SubCell"/>
</dbReference>
<proteinExistence type="inferred from homology"/>
<evidence type="ECO:0000256" key="7">
    <source>
        <dbReference type="RuleBase" id="RU003685"/>
    </source>
</evidence>
<dbReference type="AlphaFoldDB" id="A0A154BTT0"/>
<dbReference type="GO" id="GO:0050136">
    <property type="term" value="F:NADH dehydrogenase (quinone) (non-electrogenic) activity"/>
    <property type="evidence" value="ECO:0007669"/>
    <property type="project" value="UniProtKB-UniRule"/>
</dbReference>
<dbReference type="HAMAP" id="MF_01358">
    <property type="entry name" value="NDH1_NuoD"/>
    <property type="match status" value="1"/>
</dbReference>
<keyword evidence="4 6" id="KW-1278">Translocase</keyword>
<keyword evidence="3 6" id="KW-0874">Quinone</keyword>
<comment type="similarity">
    <text evidence="1 6 7">Belongs to the complex I 49 kDa subunit family.</text>
</comment>
<dbReference type="PROSITE" id="PS00535">
    <property type="entry name" value="COMPLEX1_49K"/>
    <property type="match status" value="1"/>
</dbReference>
<dbReference type="PANTHER" id="PTHR11993">
    <property type="entry name" value="NADH-UBIQUINONE OXIDOREDUCTASE 49 KDA SUBUNIT"/>
    <property type="match status" value="1"/>
</dbReference>
<keyword evidence="10" id="KW-1185">Reference proteome</keyword>
<dbReference type="OrthoDB" id="9801496at2"/>
<dbReference type="GO" id="GO:0048038">
    <property type="term" value="F:quinone binding"/>
    <property type="evidence" value="ECO:0007669"/>
    <property type="project" value="UniProtKB-KW"/>
</dbReference>
<dbReference type="PANTHER" id="PTHR11993:SF10">
    <property type="entry name" value="NADH DEHYDROGENASE [UBIQUINONE] IRON-SULFUR PROTEIN 2, MITOCHONDRIAL"/>
    <property type="match status" value="1"/>
</dbReference>
<dbReference type="GO" id="GO:0051287">
    <property type="term" value="F:NAD binding"/>
    <property type="evidence" value="ECO:0007669"/>
    <property type="project" value="InterPro"/>
</dbReference>
<dbReference type="NCBIfam" id="NF004739">
    <property type="entry name" value="PRK06075.1"/>
    <property type="match status" value="1"/>
</dbReference>
<sequence length="365" mass="40939">MLRTEVYTLNMGPQHPSTHGVLRVILELDGETVVHARPDVGYLHRGIEKLAESRTYPQVTPYTDRLDYVSGMSNNLAYCLTVEKLLGAEIPERAQYLRVIMAELNRIASHFVCIGSMAIDTGAVTGMIFAFRGRERVLDLFDLICGSRMTYNYVRIGGVMADVTPEFMTALEKFVEDFPELLGKYDTLMTGNEIYYHRLVSTGKISGERALALGVTGPILRASGVDVDLRRDQPYSGYDRFKFSVPLRQNGDNWDRYTIRLDEMRQSIEIIKQAMASLPEGPIMAKIPKVIKPPKGEAYHCIESPRGELGFYIVSDGGLKPYRMHVRRPSFINLSALDDMCRGDKLSDVVVSLATLDPILGEVDC</sequence>
<name>A0A154BTT0_ANASB</name>
<dbReference type="NCBIfam" id="NF008974">
    <property type="entry name" value="PRK12322.1"/>
    <property type="match status" value="1"/>
</dbReference>
<evidence type="ECO:0000259" key="8">
    <source>
        <dbReference type="Pfam" id="PF00346"/>
    </source>
</evidence>
<dbReference type="Proteomes" id="UP000076268">
    <property type="component" value="Unassembled WGS sequence"/>
</dbReference>
<dbReference type="Gene3D" id="1.10.645.10">
    <property type="entry name" value="Cytochrome-c3 Hydrogenase, chain B"/>
    <property type="match status" value="1"/>
</dbReference>
<comment type="subunit">
    <text evidence="6">NDH-1 is composed of 14 different subunits. Subunits NuoB, C, D, E, F, and G constitute the peripheral sector of the complex.</text>
</comment>
<feature type="domain" description="NADH-quinone oxidoreductase subunit D" evidence="8">
    <location>
        <begin position="120"/>
        <end position="294"/>
    </location>
</feature>
<accession>A0A154BTT0</accession>
<evidence type="ECO:0000256" key="5">
    <source>
        <dbReference type="ARBA" id="ARBA00023027"/>
    </source>
</evidence>
<evidence type="ECO:0000256" key="2">
    <source>
        <dbReference type="ARBA" id="ARBA00022448"/>
    </source>
</evidence>
<comment type="function">
    <text evidence="6">NDH-1 shuttles electrons from NADH, via FMN and iron-sulfur (Fe-S) centers, to quinones in the respiratory chain. The immediate electron acceptor for the enzyme in this species is believed to be a menaquinone. Couples the redox reaction to proton translocation (for every two electrons transferred, four hydrogen ions are translocated across the cytoplasmic membrane), and thus conserves the redox energy in a proton gradient.</text>
</comment>
<dbReference type="InterPro" id="IPR001135">
    <property type="entry name" value="NADH_Q_OxRdtase_suD"/>
</dbReference>
<dbReference type="STRING" id="1794912.AXX12_04745"/>
<gene>
    <name evidence="6" type="primary">nuoD</name>
    <name evidence="9" type="ORF">AXX12_04745</name>
</gene>
<keyword evidence="2 6" id="KW-0813">Transport</keyword>
<dbReference type="EMBL" id="LSGP01000013">
    <property type="protein sequence ID" value="KYZ77424.1"/>
    <property type="molecule type" value="Genomic_DNA"/>
</dbReference>
<dbReference type="RefSeq" id="WP_066239741.1">
    <property type="nucleotide sequence ID" value="NZ_LSGP01000013.1"/>
</dbReference>
<dbReference type="SUPFAM" id="SSF56762">
    <property type="entry name" value="HydB/Nqo4-like"/>
    <property type="match status" value="1"/>
</dbReference>
<comment type="subcellular location">
    <subcellularLocation>
        <location evidence="6">Cell membrane</location>
        <topology evidence="6">Peripheral membrane protein</topology>
        <orientation evidence="6">Cytoplasmic side</orientation>
    </subcellularLocation>
</comment>
<keyword evidence="6" id="KW-1003">Cell membrane</keyword>
<evidence type="ECO:0000313" key="10">
    <source>
        <dbReference type="Proteomes" id="UP000076268"/>
    </source>
</evidence>
<dbReference type="Pfam" id="PF00346">
    <property type="entry name" value="Complex1_49kDa"/>
    <property type="match status" value="1"/>
</dbReference>
<protein>
    <recommendedName>
        <fullName evidence="6">NADH-quinone oxidoreductase subunit D</fullName>
        <ecNumber evidence="6">7.1.1.-</ecNumber>
    </recommendedName>
    <alternativeName>
        <fullName evidence="6">NADH dehydrogenase I subunit D</fullName>
    </alternativeName>
    <alternativeName>
        <fullName evidence="6">NDH-1 subunit D</fullName>
    </alternativeName>
</protein>
<keyword evidence="6" id="KW-0472">Membrane</keyword>
<evidence type="ECO:0000256" key="4">
    <source>
        <dbReference type="ARBA" id="ARBA00022967"/>
    </source>
</evidence>
<evidence type="ECO:0000256" key="6">
    <source>
        <dbReference type="HAMAP-Rule" id="MF_01358"/>
    </source>
</evidence>
<dbReference type="InterPro" id="IPR029014">
    <property type="entry name" value="NiFe-Hase_large"/>
</dbReference>
<organism evidence="9 10">
    <name type="scientific">Anaerosporomusa subterranea</name>
    <dbReference type="NCBI Taxonomy" id="1794912"/>
    <lineage>
        <taxon>Bacteria</taxon>
        <taxon>Bacillati</taxon>
        <taxon>Bacillota</taxon>
        <taxon>Negativicutes</taxon>
        <taxon>Acetonemataceae</taxon>
        <taxon>Anaerosporomusa</taxon>
    </lineage>
</organism>
<evidence type="ECO:0000313" key="9">
    <source>
        <dbReference type="EMBL" id="KYZ77424.1"/>
    </source>
</evidence>
<evidence type="ECO:0000256" key="1">
    <source>
        <dbReference type="ARBA" id="ARBA00005769"/>
    </source>
</evidence>
<comment type="caution">
    <text evidence="9">The sequence shown here is derived from an EMBL/GenBank/DDBJ whole genome shotgun (WGS) entry which is preliminary data.</text>
</comment>
<comment type="catalytic activity">
    <reaction evidence="6">
        <text>a quinone + NADH + 5 H(+)(in) = a quinol + NAD(+) + 4 H(+)(out)</text>
        <dbReference type="Rhea" id="RHEA:57888"/>
        <dbReference type="ChEBI" id="CHEBI:15378"/>
        <dbReference type="ChEBI" id="CHEBI:24646"/>
        <dbReference type="ChEBI" id="CHEBI:57540"/>
        <dbReference type="ChEBI" id="CHEBI:57945"/>
        <dbReference type="ChEBI" id="CHEBI:132124"/>
    </reaction>
</comment>
<keyword evidence="5 6" id="KW-0520">NAD</keyword>
<dbReference type="InterPro" id="IPR014029">
    <property type="entry name" value="NADH_UbQ_OxRdtase_49kDa_CS"/>
</dbReference>
<dbReference type="InterPro" id="IPR022885">
    <property type="entry name" value="NDH1_su_D/H"/>
</dbReference>
<reference evidence="9 10" key="1">
    <citation type="submission" date="2016-02" db="EMBL/GenBank/DDBJ databases">
        <title>Anaerosporomusa subterraneum gen. nov., sp. nov., a spore-forming obligate anaerobe isolated from saprolite.</title>
        <authorList>
            <person name="Choi J.K."/>
            <person name="Shah M."/>
            <person name="Yee N."/>
        </authorList>
    </citation>
    <scope>NUCLEOTIDE SEQUENCE [LARGE SCALE GENOMIC DNA]</scope>
    <source>
        <strain evidence="9 10">RU4</strain>
    </source>
</reference>
<dbReference type="EC" id="7.1.1.-" evidence="6"/>